<dbReference type="RefSeq" id="WP_094075914.1">
    <property type="nucleotide sequence ID" value="NZ_NBYO01000001.1"/>
</dbReference>
<dbReference type="SMART" id="SM00052">
    <property type="entry name" value="EAL"/>
    <property type="match status" value="1"/>
</dbReference>
<dbReference type="InterPro" id="IPR000160">
    <property type="entry name" value="GGDEF_dom"/>
</dbReference>
<dbReference type="SMART" id="SM00267">
    <property type="entry name" value="GGDEF"/>
    <property type="match status" value="1"/>
</dbReference>
<dbReference type="SUPFAM" id="SSF54631">
    <property type="entry name" value="CBS-domain pair"/>
    <property type="match status" value="1"/>
</dbReference>
<organism evidence="5 6">
    <name type="scientific">Notoacmeibacter marinus</name>
    <dbReference type="NCBI Taxonomy" id="1876515"/>
    <lineage>
        <taxon>Bacteria</taxon>
        <taxon>Pseudomonadati</taxon>
        <taxon>Pseudomonadota</taxon>
        <taxon>Alphaproteobacteria</taxon>
        <taxon>Hyphomicrobiales</taxon>
        <taxon>Notoacmeibacteraceae</taxon>
        <taxon>Notoacmeibacter</taxon>
    </lineage>
</organism>
<evidence type="ECO:0000259" key="2">
    <source>
        <dbReference type="PROSITE" id="PS50883"/>
    </source>
</evidence>
<dbReference type="Gene3D" id="3.20.20.450">
    <property type="entry name" value="EAL domain"/>
    <property type="match status" value="1"/>
</dbReference>
<proteinExistence type="predicted"/>
<dbReference type="Gene3D" id="3.30.70.270">
    <property type="match status" value="1"/>
</dbReference>
<reference evidence="6" key="1">
    <citation type="journal article" date="2017" name="Int. J. Syst. Evol. Microbiol.">
        <title>Notoacmeibacter marinus gen. nov., sp. nov., isolated from the gut of a limpet and proposal of Notoacmeibacteraceae fam. nov. in the order Rhizobiales of the class Alphaproteobacteria.</title>
        <authorList>
            <person name="Huang Z."/>
            <person name="Guo F."/>
            <person name="Lai Q."/>
        </authorList>
    </citation>
    <scope>NUCLEOTIDE SEQUENCE [LARGE SCALE GENOMIC DNA]</scope>
    <source>
        <strain evidence="6">XMTR2A4</strain>
    </source>
</reference>
<dbReference type="InterPro" id="IPR050706">
    <property type="entry name" value="Cyclic-di-GMP_PDE-like"/>
</dbReference>
<dbReference type="SUPFAM" id="SSF141868">
    <property type="entry name" value="EAL domain-like"/>
    <property type="match status" value="1"/>
</dbReference>
<feature type="domain" description="CBS" evidence="4">
    <location>
        <begin position="288"/>
        <end position="347"/>
    </location>
</feature>
<dbReference type="CDD" id="cd01948">
    <property type="entry name" value="EAL"/>
    <property type="match status" value="1"/>
</dbReference>
<comment type="caution">
    <text evidence="5">The sequence shown here is derived from an EMBL/GenBank/DDBJ whole genome shotgun (WGS) entry which is preliminary data.</text>
</comment>
<evidence type="ECO:0000313" key="6">
    <source>
        <dbReference type="Proteomes" id="UP000215405"/>
    </source>
</evidence>
<dbReference type="PROSITE" id="PS51371">
    <property type="entry name" value="CBS"/>
    <property type="match status" value="1"/>
</dbReference>
<evidence type="ECO:0008006" key="7">
    <source>
        <dbReference type="Google" id="ProtNLM"/>
    </source>
</evidence>
<feature type="domain" description="EAL" evidence="2">
    <location>
        <begin position="13"/>
        <end position="267"/>
    </location>
</feature>
<dbReference type="InterPro" id="IPR001633">
    <property type="entry name" value="EAL_dom"/>
</dbReference>
<accession>A0A231V1F5</accession>
<name>A0A231V1F5_9HYPH</name>
<dbReference type="InterPro" id="IPR035919">
    <property type="entry name" value="EAL_sf"/>
</dbReference>
<gene>
    <name evidence="5" type="ORF">B7H23_03125</name>
</gene>
<evidence type="ECO:0000256" key="1">
    <source>
        <dbReference type="PROSITE-ProRule" id="PRU00703"/>
    </source>
</evidence>
<dbReference type="PANTHER" id="PTHR33121:SF76">
    <property type="entry name" value="SIGNALING PROTEIN"/>
    <property type="match status" value="1"/>
</dbReference>
<keyword evidence="1" id="KW-0129">CBS domain</keyword>
<evidence type="ECO:0000313" key="5">
    <source>
        <dbReference type="EMBL" id="OXT01947.1"/>
    </source>
</evidence>
<dbReference type="Pfam" id="PF00990">
    <property type="entry name" value="GGDEF"/>
    <property type="match status" value="1"/>
</dbReference>
<dbReference type="Pfam" id="PF00563">
    <property type="entry name" value="EAL"/>
    <property type="match status" value="1"/>
</dbReference>
<dbReference type="InterPro" id="IPR046342">
    <property type="entry name" value="CBS_dom_sf"/>
</dbReference>
<protein>
    <recommendedName>
        <fullName evidence="7">GGDEF domain-containing protein</fullName>
    </recommendedName>
</protein>
<dbReference type="EMBL" id="NBYO01000001">
    <property type="protein sequence ID" value="OXT01947.1"/>
    <property type="molecule type" value="Genomic_DNA"/>
</dbReference>
<dbReference type="InterPro" id="IPR029787">
    <property type="entry name" value="Nucleotide_cyclase"/>
</dbReference>
<dbReference type="PROSITE" id="PS50887">
    <property type="entry name" value="GGDEF"/>
    <property type="match status" value="1"/>
</dbReference>
<dbReference type="InterPro" id="IPR000644">
    <property type="entry name" value="CBS_dom"/>
</dbReference>
<sequence length="621" mass="70258">MQTAPDIPSQPTADQPRWTIDGFLARAWHGLDMALQPIVSMRSGSLYSYEALMRGYDKMGFASIESVLDMAYRLGQADALHLILLEKALKKLTATAGYEEVKLFFNLDGRALEGTTSLADCTARLLHKYRFEPSALCLEFSETYDYTNDANIRQTIADHREHGIRFAIDDFGRGMSELKVLYEYHPEFIKIDRFFVTGMMADNRKELFVSTLVSLAHVLGSRIVAEGVETEEEYRRCWRLGCDLVQGYFVCPPRLDFDDGHVSYPHLRLTLQKEMAGPARSANIVHDRIEQLSTVNQTDRMSEVFEAFRYSEKQSVFPVLDAAGEAKGLVREIDLKEFTYSPYGRDLLLNSSCSRSLTHFIRPCPIAEIGSSADAILDVFAYWDGADGIILTDNMAYAGFLSARSLLEIINDRRLETARDQNPLSNLPGNATISKYCEKQADSADRSRHFCYLDFDNFKPFNDNYSFREGDRAISLFADLLKKQFLDPRYMIGHVGGDDFFLGAEDILPEELAAELQLLRQRFATNAASLYRSEDRDRGHIVGMDRYGNRRQFPLLQCSIAMLTVPAGRSVDNVDPLMTAITRLKRDAKRAHDGLATEVYDGPFRHRAQRPGKAASDERAA</sequence>
<dbReference type="GO" id="GO:0071111">
    <property type="term" value="F:cyclic-guanylate-specific phosphodiesterase activity"/>
    <property type="evidence" value="ECO:0007669"/>
    <property type="project" value="InterPro"/>
</dbReference>
<dbReference type="AlphaFoldDB" id="A0A231V1F5"/>
<dbReference type="SUPFAM" id="SSF55073">
    <property type="entry name" value="Nucleotide cyclase"/>
    <property type="match status" value="1"/>
</dbReference>
<keyword evidence="6" id="KW-1185">Reference proteome</keyword>
<dbReference type="InterPro" id="IPR043128">
    <property type="entry name" value="Rev_trsase/Diguanyl_cyclase"/>
</dbReference>
<feature type="domain" description="GGDEF" evidence="3">
    <location>
        <begin position="446"/>
        <end position="602"/>
    </location>
</feature>
<dbReference type="Proteomes" id="UP000215405">
    <property type="component" value="Unassembled WGS sequence"/>
</dbReference>
<evidence type="ECO:0000259" key="3">
    <source>
        <dbReference type="PROSITE" id="PS50887"/>
    </source>
</evidence>
<dbReference type="PROSITE" id="PS50883">
    <property type="entry name" value="EAL"/>
    <property type="match status" value="1"/>
</dbReference>
<dbReference type="PANTHER" id="PTHR33121">
    <property type="entry name" value="CYCLIC DI-GMP PHOSPHODIESTERASE PDEF"/>
    <property type="match status" value="1"/>
</dbReference>
<evidence type="ECO:0000259" key="4">
    <source>
        <dbReference type="PROSITE" id="PS51371"/>
    </source>
</evidence>